<dbReference type="InterPro" id="IPR000509">
    <property type="entry name" value="Ribosomal_eL36"/>
</dbReference>
<keyword evidence="3" id="KW-0687">Ribonucleoprotein</keyword>
<dbReference type="Proteomes" id="UP000315496">
    <property type="component" value="Chromosome 3"/>
</dbReference>
<dbReference type="InterPro" id="IPR038097">
    <property type="entry name" value="Ribosomal_eL36_sf"/>
</dbReference>
<gene>
    <name evidence="4" type="ORF">GMRT_11278</name>
</gene>
<name>A0A4Z1SNN3_GIAMU</name>
<accession>A0A4Z1SNN3</accession>
<keyword evidence="5" id="KW-1185">Reference proteome</keyword>
<dbReference type="GO" id="GO:0003735">
    <property type="term" value="F:structural constituent of ribosome"/>
    <property type="evidence" value="ECO:0007669"/>
    <property type="project" value="InterPro"/>
</dbReference>
<reference evidence="4 5" key="1">
    <citation type="submission" date="2019-05" db="EMBL/GenBank/DDBJ databases">
        <title>The compact genome of Giardia muris reveals important steps in the evolution of intestinal protozoan parasites.</title>
        <authorList>
            <person name="Xu F."/>
            <person name="Jimenez-Gonzalez A."/>
            <person name="Einarsson E."/>
            <person name="Astvaldsson A."/>
            <person name="Peirasmaki D."/>
            <person name="Eckmann L."/>
            <person name="Andersson J.O."/>
            <person name="Svard S.G."/>
            <person name="Jerlstrom-Hultqvist J."/>
        </authorList>
    </citation>
    <scope>NUCLEOTIDE SEQUENCE [LARGE SCALE GENOMIC DNA]</scope>
    <source>
        <strain evidence="4 5">Roberts-Thomson</strain>
    </source>
</reference>
<dbReference type="EMBL" id="VDLU01000003">
    <property type="protein sequence ID" value="TNJ27402.1"/>
    <property type="molecule type" value="Genomic_DNA"/>
</dbReference>
<dbReference type="OrthoDB" id="9616667at2759"/>
<evidence type="ECO:0000256" key="3">
    <source>
        <dbReference type="ARBA" id="ARBA00023274"/>
    </source>
</evidence>
<dbReference type="Gene3D" id="1.10.10.1760">
    <property type="entry name" value="60S ribosomal protein L36"/>
    <property type="match status" value="1"/>
</dbReference>
<dbReference type="VEuPathDB" id="GiardiaDB:GMRT_11278"/>
<evidence type="ECO:0000256" key="1">
    <source>
        <dbReference type="ARBA" id="ARBA00006509"/>
    </source>
</evidence>
<dbReference type="PANTHER" id="PTHR10114">
    <property type="entry name" value="60S RIBOSOMAL PROTEIN L36"/>
    <property type="match status" value="1"/>
</dbReference>
<dbReference type="GO" id="GO:0005840">
    <property type="term" value="C:ribosome"/>
    <property type="evidence" value="ECO:0007669"/>
    <property type="project" value="UniProtKB-KW"/>
</dbReference>
<dbReference type="GO" id="GO:1990904">
    <property type="term" value="C:ribonucleoprotein complex"/>
    <property type="evidence" value="ECO:0007669"/>
    <property type="project" value="UniProtKB-KW"/>
</dbReference>
<evidence type="ECO:0000313" key="4">
    <source>
        <dbReference type="EMBL" id="TNJ27402.1"/>
    </source>
</evidence>
<proteinExistence type="inferred from homology"/>
<evidence type="ECO:0000313" key="5">
    <source>
        <dbReference type="Proteomes" id="UP000315496"/>
    </source>
</evidence>
<keyword evidence="2 4" id="KW-0689">Ribosomal protein</keyword>
<protein>
    <submittedName>
        <fullName evidence="4">Ribosomal protein L36-1</fullName>
    </submittedName>
</protein>
<comment type="caution">
    <text evidence="4">The sequence shown here is derived from an EMBL/GenBank/DDBJ whole genome shotgun (WGS) entry which is preliminary data.</text>
</comment>
<dbReference type="GO" id="GO:0006412">
    <property type="term" value="P:translation"/>
    <property type="evidence" value="ECO:0007669"/>
    <property type="project" value="InterPro"/>
</dbReference>
<organism evidence="4 5">
    <name type="scientific">Giardia muris</name>
    <dbReference type="NCBI Taxonomy" id="5742"/>
    <lineage>
        <taxon>Eukaryota</taxon>
        <taxon>Metamonada</taxon>
        <taxon>Diplomonadida</taxon>
        <taxon>Hexamitidae</taxon>
        <taxon>Giardiinae</taxon>
        <taxon>Giardia</taxon>
    </lineage>
</organism>
<evidence type="ECO:0000256" key="2">
    <source>
        <dbReference type="ARBA" id="ARBA00022980"/>
    </source>
</evidence>
<comment type="similarity">
    <text evidence="1">Belongs to the eukaryotic ribosomal protein eL36 family.</text>
</comment>
<dbReference type="AlphaFoldDB" id="A0A4Z1SNN3"/>
<sequence length="91" mass="10425">MPGKVFNVKKGCAVVRVARQKQVRKPSAKTIFVRDVIHECTGLAPYELHIIELLKMNKDRHALRYAKKRLGSIKRAKAKREALSRFARVAQ</sequence>
<dbReference type="Pfam" id="PF01158">
    <property type="entry name" value="Ribosomal_L36e"/>
    <property type="match status" value="1"/>
</dbReference>